<organism evidence="2 3">
    <name type="scientific">Roseofilum acuticapitatum BLCC-M154</name>
    <dbReference type="NCBI Taxonomy" id="3022444"/>
    <lineage>
        <taxon>Bacteria</taxon>
        <taxon>Bacillati</taxon>
        <taxon>Cyanobacteriota</taxon>
        <taxon>Cyanophyceae</taxon>
        <taxon>Desertifilales</taxon>
        <taxon>Desertifilaceae</taxon>
        <taxon>Roseofilum</taxon>
        <taxon>Roseofilum acuticapitatum</taxon>
    </lineage>
</organism>
<evidence type="ECO:0000256" key="1">
    <source>
        <dbReference type="SAM" id="SignalP"/>
    </source>
</evidence>
<protein>
    <submittedName>
        <fullName evidence="2">Uncharacterized protein</fullName>
    </submittedName>
</protein>
<dbReference type="RefSeq" id="WP_283754070.1">
    <property type="nucleotide sequence ID" value="NZ_JAQOSP010000087.1"/>
</dbReference>
<sequence>MKSAISTLIGSTLLATTLVGFSAIDAQAKPQAQETEPLLCSASNITLAGISYSACEGQFAGNDTGNTGTLLSDLNGGLFDG</sequence>
<keyword evidence="1" id="KW-0732">Signal</keyword>
<dbReference type="Proteomes" id="UP001235303">
    <property type="component" value="Unassembled WGS sequence"/>
</dbReference>
<feature type="chain" id="PRO_5045489864" evidence="1">
    <location>
        <begin position="29"/>
        <end position="81"/>
    </location>
</feature>
<accession>A0ABT7ATT1</accession>
<proteinExistence type="predicted"/>
<gene>
    <name evidence="2" type="ORF">PMG71_12805</name>
</gene>
<comment type="caution">
    <text evidence="2">The sequence shown here is derived from an EMBL/GenBank/DDBJ whole genome shotgun (WGS) entry which is preliminary data.</text>
</comment>
<keyword evidence="3" id="KW-1185">Reference proteome</keyword>
<evidence type="ECO:0000313" key="3">
    <source>
        <dbReference type="Proteomes" id="UP001235303"/>
    </source>
</evidence>
<evidence type="ECO:0000313" key="2">
    <source>
        <dbReference type="EMBL" id="MDJ1170312.1"/>
    </source>
</evidence>
<feature type="signal peptide" evidence="1">
    <location>
        <begin position="1"/>
        <end position="28"/>
    </location>
</feature>
<dbReference type="EMBL" id="JAQOSP010000087">
    <property type="protein sequence ID" value="MDJ1170312.1"/>
    <property type="molecule type" value="Genomic_DNA"/>
</dbReference>
<name>A0ABT7ATT1_9CYAN</name>
<reference evidence="2 3" key="1">
    <citation type="submission" date="2023-01" db="EMBL/GenBank/DDBJ databases">
        <title>Novel diversity within Roseofilum (Cyanobacteria; Desertifilaceae) from marine benthic mats with descriptions of four novel species.</title>
        <authorList>
            <person name="Wang Y."/>
            <person name="Berthold D.E."/>
            <person name="Hu J."/>
            <person name="Lefler F.W."/>
            <person name="Laughinghouse H.D. IV."/>
        </authorList>
    </citation>
    <scope>NUCLEOTIDE SEQUENCE [LARGE SCALE GENOMIC DNA]</scope>
    <source>
        <strain evidence="2 3">BLCC-M154</strain>
    </source>
</reference>